<gene>
    <name evidence="1" type="ORF">Sangu_0183000</name>
</gene>
<name>A0AAW2RM42_9LAMI</name>
<reference evidence="1" key="2">
    <citation type="journal article" date="2024" name="Plant">
        <title>Genomic evolution and insights into agronomic trait innovations of Sesamum species.</title>
        <authorList>
            <person name="Miao H."/>
            <person name="Wang L."/>
            <person name="Qu L."/>
            <person name="Liu H."/>
            <person name="Sun Y."/>
            <person name="Le M."/>
            <person name="Wang Q."/>
            <person name="Wei S."/>
            <person name="Zheng Y."/>
            <person name="Lin W."/>
            <person name="Duan Y."/>
            <person name="Cao H."/>
            <person name="Xiong S."/>
            <person name="Wang X."/>
            <person name="Wei L."/>
            <person name="Li C."/>
            <person name="Ma Q."/>
            <person name="Ju M."/>
            <person name="Zhao R."/>
            <person name="Li G."/>
            <person name="Mu C."/>
            <person name="Tian Q."/>
            <person name="Mei H."/>
            <person name="Zhang T."/>
            <person name="Gao T."/>
            <person name="Zhang H."/>
        </authorList>
    </citation>
    <scope>NUCLEOTIDE SEQUENCE</scope>
    <source>
        <strain evidence="1">G01</strain>
    </source>
</reference>
<organism evidence="1">
    <name type="scientific">Sesamum angustifolium</name>
    <dbReference type="NCBI Taxonomy" id="2727405"/>
    <lineage>
        <taxon>Eukaryota</taxon>
        <taxon>Viridiplantae</taxon>
        <taxon>Streptophyta</taxon>
        <taxon>Embryophyta</taxon>
        <taxon>Tracheophyta</taxon>
        <taxon>Spermatophyta</taxon>
        <taxon>Magnoliopsida</taxon>
        <taxon>eudicotyledons</taxon>
        <taxon>Gunneridae</taxon>
        <taxon>Pentapetalae</taxon>
        <taxon>asterids</taxon>
        <taxon>lamiids</taxon>
        <taxon>Lamiales</taxon>
        <taxon>Pedaliaceae</taxon>
        <taxon>Sesamum</taxon>
    </lineage>
</organism>
<evidence type="ECO:0000313" key="1">
    <source>
        <dbReference type="EMBL" id="KAL0381187.1"/>
    </source>
</evidence>
<proteinExistence type="predicted"/>
<dbReference type="AlphaFoldDB" id="A0AAW2RM42"/>
<sequence>MPNPTKAYKYIAMQLTTPTARVKPIKTACNRYGKPSSTALPATSHYCHVDGRFPASTVPSHVPHMSLCFSIRSQPPSLGHCRQWSACRPCARAAEPVRALPACLPSFPAHWAPPVPTVCHPVESRLHLCVPVRTVCRTSPHMGACSPMHAPVYRC</sequence>
<protein>
    <submittedName>
        <fullName evidence="1">Uncharacterized protein</fullName>
    </submittedName>
</protein>
<comment type="caution">
    <text evidence="1">The sequence shown here is derived from an EMBL/GenBank/DDBJ whole genome shotgun (WGS) entry which is preliminary data.</text>
</comment>
<accession>A0AAW2RM42</accession>
<reference evidence="1" key="1">
    <citation type="submission" date="2020-06" db="EMBL/GenBank/DDBJ databases">
        <authorList>
            <person name="Li T."/>
            <person name="Hu X."/>
            <person name="Zhang T."/>
            <person name="Song X."/>
            <person name="Zhang H."/>
            <person name="Dai N."/>
            <person name="Sheng W."/>
            <person name="Hou X."/>
            <person name="Wei L."/>
        </authorList>
    </citation>
    <scope>NUCLEOTIDE SEQUENCE</scope>
    <source>
        <strain evidence="1">G01</strain>
        <tissue evidence="1">Leaf</tissue>
    </source>
</reference>
<dbReference type="EMBL" id="JACGWK010000001">
    <property type="protein sequence ID" value="KAL0381187.1"/>
    <property type="molecule type" value="Genomic_DNA"/>
</dbReference>